<dbReference type="InterPro" id="IPR000182">
    <property type="entry name" value="GNAT_dom"/>
</dbReference>
<evidence type="ECO:0000256" key="2">
    <source>
        <dbReference type="ARBA" id="ARBA00023315"/>
    </source>
</evidence>
<dbReference type="GO" id="GO:0016747">
    <property type="term" value="F:acyltransferase activity, transferring groups other than amino-acyl groups"/>
    <property type="evidence" value="ECO:0007669"/>
    <property type="project" value="InterPro"/>
</dbReference>
<keyword evidence="2" id="KW-0012">Acyltransferase</keyword>
<feature type="domain" description="N-acetyltransferase" evidence="3">
    <location>
        <begin position="18"/>
        <end position="160"/>
    </location>
</feature>
<dbReference type="Proteomes" id="UP000516173">
    <property type="component" value="Chromosome"/>
</dbReference>
<dbReference type="PANTHER" id="PTHR43800:SF1">
    <property type="entry name" value="PEPTIDYL-LYSINE N-ACETYLTRANSFERASE YJAB"/>
    <property type="match status" value="1"/>
</dbReference>
<evidence type="ECO:0000313" key="5">
    <source>
        <dbReference type="Proteomes" id="UP000516173"/>
    </source>
</evidence>
<keyword evidence="1 4" id="KW-0808">Transferase</keyword>
<keyword evidence="5" id="KW-1185">Reference proteome</keyword>
<evidence type="ECO:0000313" key="4">
    <source>
        <dbReference type="EMBL" id="BCK53441.1"/>
    </source>
</evidence>
<dbReference type="PANTHER" id="PTHR43800">
    <property type="entry name" value="PEPTIDYL-LYSINE N-ACETYLTRANSFERASE YJAB"/>
    <property type="match status" value="1"/>
</dbReference>
<dbReference type="Gene3D" id="3.40.630.30">
    <property type="match status" value="1"/>
</dbReference>
<dbReference type="EMBL" id="AP023396">
    <property type="protein sequence ID" value="BCK53441.1"/>
    <property type="molecule type" value="Genomic_DNA"/>
</dbReference>
<dbReference type="InterPro" id="IPR016181">
    <property type="entry name" value="Acyl_CoA_acyltransferase"/>
</dbReference>
<dbReference type="NCBIfam" id="NF007807">
    <property type="entry name" value="PRK10514.1"/>
    <property type="match status" value="1"/>
</dbReference>
<evidence type="ECO:0000259" key="3">
    <source>
        <dbReference type="PROSITE" id="PS51186"/>
    </source>
</evidence>
<dbReference type="SUPFAM" id="SSF55729">
    <property type="entry name" value="Acyl-CoA N-acyltransferases (Nat)"/>
    <property type="match status" value="1"/>
</dbReference>
<evidence type="ECO:0000256" key="1">
    <source>
        <dbReference type="ARBA" id="ARBA00022679"/>
    </source>
</evidence>
<dbReference type="CDD" id="cd04301">
    <property type="entry name" value="NAT_SF"/>
    <property type="match status" value="1"/>
</dbReference>
<dbReference type="PROSITE" id="PS51186">
    <property type="entry name" value="GNAT"/>
    <property type="match status" value="1"/>
</dbReference>
<reference evidence="4 5" key="1">
    <citation type="submission" date="2020-08" db="EMBL/GenBank/DDBJ databases">
        <title>Genome Sequencing of Nocardia wallacei strain FMUON74 and assembly.</title>
        <authorList>
            <person name="Toyokawa M."/>
            <person name="Uesaka K."/>
        </authorList>
    </citation>
    <scope>NUCLEOTIDE SEQUENCE [LARGE SCALE GENOMIC DNA]</scope>
    <source>
        <strain evidence="4 5">FMUON74</strain>
    </source>
</reference>
<sequence length="165" mass="17762">MSGGSTATLTIRCVSDEIELRPCAGPAEFPRLVNVWRSAVLTTHDFLTPEDFADIEQHLADDYFPAVELTVATRGGGIVGFSGLAAGQLEMLFIDDAHRGSGVGSALLRAALDRYPSLTVDVNEQNPQALGFYLHHGFVVTGRSETDSEGRPYPLVHLVHAVRGD</sequence>
<name>A0A7G1KEW1_9NOCA</name>
<protein>
    <submittedName>
        <fullName evidence="4">Acetyltransferase</fullName>
    </submittedName>
</protein>
<gene>
    <name evidence="4" type="ORF">NWFMUON74_12130</name>
</gene>
<dbReference type="Pfam" id="PF13673">
    <property type="entry name" value="Acetyltransf_10"/>
    <property type="match status" value="1"/>
</dbReference>
<dbReference type="KEGG" id="nwl:NWFMUON74_12130"/>
<accession>A0A7G1KEW1</accession>
<organism evidence="4 5">
    <name type="scientific">Nocardia wallacei</name>
    <dbReference type="NCBI Taxonomy" id="480035"/>
    <lineage>
        <taxon>Bacteria</taxon>
        <taxon>Bacillati</taxon>
        <taxon>Actinomycetota</taxon>
        <taxon>Actinomycetes</taxon>
        <taxon>Mycobacteriales</taxon>
        <taxon>Nocardiaceae</taxon>
        <taxon>Nocardia</taxon>
    </lineage>
</organism>
<proteinExistence type="predicted"/>
<dbReference type="AlphaFoldDB" id="A0A7G1KEW1"/>